<dbReference type="RefSeq" id="WP_158487728.1">
    <property type="nucleotide sequence ID" value="NZ_AMWJ02000007.1"/>
</dbReference>
<evidence type="ECO:0000256" key="1">
    <source>
        <dbReference type="SAM" id="MobiDB-lite"/>
    </source>
</evidence>
<reference evidence="2 3" key="1">
    <citation type="journal article" date="2013" name="Genome Announc.">
        <title>Genome Sequence of Naphthalene-Degrading Soil Bacterium Pseudomonas putida CSV86.</title>
        <authorList>
            <person name="Phale P.S."/>
            <person name="Paliwal V."/>
            <person name="Raju S.C."/>
            <person name="Modak A."/>
            <person name="Purohit H.J."/>
        </authorList>
    </citation>
    <scope>NUCLEOTIDE SEQUENCE [LARGE SCALE GENOMIC DNA]</scope>
    <source>
        <strain evidence="2 3">CSV86</strain>
    </source>
</reference>
<keyword evidence="3" id="KW-1185">Reference proteome</keyword>
<dbReference type="AlphaFoldDB" id="A0A7K4EMS2"/>
<evidence type="ECO:0000313" key="3">
    <source>
        <dbReference type="Proteomes" id="UP000010448"/>
    </source>
</evidence>
<organism evidence="2 3">
    <name type="scientific">Pseudomonas bharatica CSV86</name>
    <dbReference type="NCBI Taxonomy" id="1005395"/>
    <lineage>
        <taxon>Bacteria</taxon>
        <taxon>Pseudomonadati</taxon>
        <taxon>Pseudomonadota</taxon>
        <taxon>Gammaproteobacteria</taxon>
        <taxon>Pseudomonadales</taxon>
        <taxon>Pseudomonadaceae</taxon>
        <taxon>Pseudomonas</taxon>
        <taxon>Pseudomonas bharatica</taxon>
    </lineage>
</organism>
<name>A0A7K4EMS2_9PSED</name>
<protein>
    <submittedName>
        <fullName evidence="2">Uncharacterized protein</fullName>
    </submittedName>
</protein>
<sequence>MNQDIVEPQHRLKRQVACVGLLQGEFLNFVWAEAPATYDELNARFVRLLSELDSAGGLPPILVMQLFDALEQKAFAEIRKPTALAETTRPDDLAAKLPKRYIKVAKAVRKHAYKEMQSNQAKSASRRPRPAGKHPDRDRVINLLRERLANGQFVPGRKLEIAKFVREIYDSYPRLGRHETIRNWVKNHLKTHT</sequence>
<proteinExistence type="predicted"/>
<evidence type="ECO:0000313" key="2">
    <source>
        <dbReference type="EMBL" id="NNJ18974.1"/>
    </source>
</evidence>
<gene>
    <name evidence="2" type="ORF">CSV86_029635</name>
</gene>
<accession>A0A7K4EMS2</accession>
<feature type="region of interest" description="Disordered" evidence="1">
    <location>
        <begin position="114"/>
        <end position="136"/>
    </location>
</feature>
<dbReference type="OrthoDB" id="7019483at2"/>
<comment type="caution">
    <text evidence="2">The sequence shown here is derived from an EMBL/GenBank/DDBJ whole genome shotgun (WGS) entry which is preliminary data.</text>
</comment>
<dbReference type="EMBL" id="AMWJ02000007">
    <property type="protein sequence ID" value="NNJ18974.1"/>
    <property type="molecule type" value="Genomic_DNA"/>
</dbReference>
<dbReference type="Proteomes" id="UP000010448">
    <property type="component" value="Unassembled WGS sequence"/>
</dbReference>